<reference evidence="2 3" key="1">
    <citation type="journal article" date="2015" name="Sci. Rep.">
        <title>Chromosome-level genome map provides insights into diverse defense mechanisms in the medicinal fungus Ganoderma sinense.</title>
        <authorList>
            <person name="Zhu Y."/>
            <person name="Xu J."/>
            <person name="Sun C."/>
            <person name="Zhou S."/>
            <person name="Xu H."/>
            <person name="Nelson D.R."/>
            <person name="Qian J."/>
            <person name="Song J."/>
            <person name="Luo H."/>
            <person name="Xiang L."/>
            <person name="Li Y."/>
            <person name="Xu Z."/>
            <person name="Ji A."/>
            <person name="Wang L."/>
            <person name="Lu S."/>
            <person name="Hayward A."/>
            <person name="Sun W."/>
            <person name="Li X."/>
            <person name="Schwartz D.C."/>
            <person name="Wang Y."/>
            <person name="Chen S."/>
        </authorList>
    </citation>
    <scope>NUCLEOTIDE SEQUENCE [LARGE SCALE GENOMIC DNA]</scope>
    <source>
        <strain evidence="2 3">ZZ0214-1</strain>
    </source>
</reference>
<dbReference type="Proteomes" id="UP000230002">
    <property type="component" value="Unassembled WGS sequence"/>
</dbReference>
<sequence>MDLLKEKKFRRSATRARSAAVAPQAKPMGLPIELWIDILSRAQYDDGVARYKWIKRYALVCRAWRCHAQRLLFRHVALRGSVHCKTFVNGLRSIADPEHLEALTSSVETLSVAMDHQDVYADAIALCAHLKELDVCLYHASFRPGVLEKLRPLPGLRVLRVRAHHYTALFQLLPRFPAIEYLEVNCSGAQDPFPDLSLSPSPSQSQAHPPPPPWRLRELRYANFRRGTHGFVEWAVSGPAAGTRATLEVLHVQSLSFDPSSVPALGLTRLRSLHVPCVTDGDDLSSLSELREIGMTHPRHPPPAFLPLPRGIRHISLHHLEKGDVEDVLGALEEYCEGQGEGGELRVVTYHRSCEDKEDLLEDLRMLHDFFEERDIEFRLMDPPYGYYACERVPFEPIDTFPRPAPLSSRRQMDMETLLQRAPPRQTVGRKFVRTMKRALASSSSLPPLALAKG</sequence>
<proteinExistence type="predicted"/>
<dbReference type="STRING" id="1077348.A0A2G8S3A3"/>
<feature type="region of interest" description="Disordered" evidence="1">
    <location>
        <begin position="193"/>
        <end position="214"/>
    </location>
</feature>
<dbReference type="EMBL" id="AYKW01000026">
    <property type="protein sequence ID" value="PIL28249.1"/>
    <property type="molecule type" value="Genomic_DNA"/>
</dbReference>
<accession>A0A2G8S3A3</accession>
<name>A0A2G8S3A3_9APHY</name>
<evidence type="ECO:0000256" key="1">
    <source>
        <dbReference type="SAM" id="MobiDB-lite"/>
    </source>
</evidence>
<dbReference type="OrthoDB" id="270763at2759"/>
<evidence type="ECO:0008006" key="4">
    <source>
        <dbReference type="Google" id="ProtNLM"/>
    </source>
</evidence>
<evidence type="ECO:0000313" key="3">
    <source>
        <dbReference type="Proteomes" id="UP000230002"/>
    </source>
</evidence>
<evidence type="ECO:0000313" key="2">
    <source>
        <dbReference type="EMBL" id="PIL28249.1"/>
    </source>
</evidence>
<feature type="compositionally biased region" description="Low complexity" evidence="1">
    <location>
        <begin position="193"/>
        <end position="207"/>
    </location>
</feature>
<protein>
    <recommendedName>
        <fullName evidence="4">F-box domain-containing protein</fullName>
    </recommendedName>
</protein>
<keyword evidence="3" id="KW-1185">Reference proteome</keyword>
<gene>
    <name evidence="2" type="ORF">GSI_09661</name>
</gene>
<organism evidence="2 3">
    <name type="scientific">Ganoderma sinense ZZ0214-1</name>
    <dbReference type="NCBI Taxonomy" id="1077348"/>
    <lineage>
        <taxon>Eukaryota</taxon>
        <taxon>Fungi</taxon>
        <taxon>Dikarya</taxon>
        <taxon>Basidiomycota</taxon>
        <taxon>Agaricomycotina</taxon>
        <taxon>Agaricomycetes</taxon>
        <taxon>Polyporales</taxon>
        <taxon>Polyporaceae</taxon>
        <taxon>Ganoderma</taxon>
    </lineage>
</organism>
<dbReference type="AlphaFoldDB" id="A0A2G8S3A3"/>
<comment type="caution">
    <text evidence="2">The sequence shown here is derived from an EMBL/GenBank/DDBJ whole genome shotgun (WGS) entry which is preliminary data.</text>
</comment>